<comment type="caution">
    <text evidence="6">The sequence shown here is derived from an EMBL/GenBank/DDBJ whole genome shotgun (WGS) entry which is preliminary data.</text>
</comment>
<dbReference type="InterPro" id="IPR001209">
    <property type="entry name" value="Ribosomal_uS14"/>
</dbReference>
<accession>A0A5E4LQG7</accession>
<keyword evidence="5" id="KW-0479">Metal-binding</keyword>
<evidence type="ECO:0000313" key="6">
    <source>
        <dbReference type="EMBL" id="VVC03649.1"/>
    </source>
</evidence>
<dbReference type="AlphaFoldDB" id="A0A5E4LQG7"/>
<feature type="binding site" evidence="5">
    <location>
        <position position="39"/>
    </location>
    <ligand>
        <name>Zn(2+)</name>
        <dbReference type="ChEBI" id="CHEBI:29105"/>
    </ligand>
</feature>
<keyword evidence="5" id="KW-0862">Zinc</keyword>
<feature type="binding site" evidence="5">
    <location>
        <position position="18"/>
    </location>
    <ligand>
        <name>Zn(2+)</name>
        <dbReference type="ChEBI" id="CHEBI:29105"/>
    </ligand>
</feature>
<sequence length="54" mass="6325">MTPLHSDEKFKGKGKRVCRNCGNSRALIRKYRLLVCRRCFREMAESIGFRKYGG</sequence>
<dbReference type="GO" id="GO:0002181">
    <property type="term" value="P:cytoplasmic translation"/>
    <property type="evidence" value="ECO:0007669"/>
    <property type="project" value="TreeGrafter"/>
</dbReference>
<dbReference type="Gene3D" id="4.10.830.10">
    <property type="entry name" value="30s Ribosomal Protein S14, Chain N"/>
    <property type="match status" value="1"/>
</dbReference>
<keyword evidence="1 5" id="KW-0699">rRNA-binding</keyword>
<keyword evidence="4 5" id="KW-0687">Ribonucleoprotein</keyword>
<dbReference type="FunFam" id="4.10.830.10:FF:000002">
    <property type="entry name" value="40S ribosomal protein S29"/>
    <property type="match status" value="1"/>
</dbReference>
<dbReference type="EMBL" id="CABMJJ010000008">
    <property type="protein sequence ID" value="VVC03649.1"/>
    <property type="molecule type" value="Genomic_DNA"/>
</dbReference>
<dbReference type="NCBIfam" id="NF004424">
    <property type="entry name" value="PRK05766.1"/>
    <property type="match status" value="1"/>
</dbReference>
<comment type="subunit">
    <text evidence="5">Part of the 30S ribosomal subunit.</text>
</comment>
<evidence type="ECO:0000256" key="4">
    <source>
        <dbReference type="ARBA" id="ARBA00023274"/>
    </source>
</evidence>
<keyword evidence="2 5" id="KW-0694">RNA-binding</keyword>
<evidence type="ECO:0000256" key="1">
    <source>
        <dbReference type="ARBA" id="ARBA00022730"/>
    </source>
</evidence>
<keyword evidence="3 5" id="KW-0689">Ribosomal protein</keyword>
<dbReference type="GO" id="GO:0008270">
    <property type="term" value="F:zinc ion binding"/>
    <property type="evidence" value="ECO:0007669"/>
    <property type="project" value="UniProtKB-UniRule"/>
</dbReference>
<evidence type="ECO:0000256" key="2">
    <source>
        <dbReference type="ARBA" id="ARBA00022884"/>
    </source>
</evidence>
<feature type="binding site" evidence="5">
    <location>
        <position position="21"/>
    </location>
    <ligand>
        <name>Zn(2+)</name>
        <dbReference type="ChEBI" id="CHEBI:29105"/>
    </ligand>
</feature>
<evidence type="ECO:0000313" key="7">
    <source>
        <dbReference type="Proteomes" id="UP000789941"/>
    </source>
</evidence>
<comment type="similarity">
    <text evidence="5">Belongs to the universal ribosomal protein uS14 family. Zinc-binding uS14 subfamily.</text>
</comment>
<reference evidence="6 7" key="1">
    <citation type="submission" date="2019-08" db="EMBL/GenBank/DDBJ databases">
        <authorList>
            <person name="Vazquez-Campos X."/>
        </authorList>
    </citation>
    <scope>NUCLEOTIDE SEQUENCE [LARGE SCALE GENOMIC DNA]</scope>
    <source>
        <strain evidence="6">LFW-283_2</strain>
    </source>
</reference>
<evidence type="ECO:0000256" key="3">
    <source>
        <dbReference type="ARBA" id="ARBA00022980"/>
    </source>
</evidence>
<dbReference type="PANTHER" id="PTHR12010">
    <property type="entry name" value="40S RIBOSOMAL PROTEIN S29"/>
    <property type="match status" value="1"/>
</dbReference>
<proteinExistence type="inferred from homology"/>
<dbReference type="HAMAP" id="MF_01364_A">
    <property type="entry name" value="Ribosomal_uS14_2_A"/>
    <property type="match status" value="1"/>
</dbReference>
<comment type="function">
    <text evidence="5">Binds 16S rRNA, required for the assembly of 30S particles.</text>
</comment>
<dbReference type="InterPro" id="IPR043140">
    <property type="entry name" value="Ribosomal_uS14_sf"/>
</dbReference>
<protein>
    <recommendedName>
        <fullName evidence="5">Small ribosomal subunit protein uS14</fullName>
    </recommendedName>
</protein>
<dbReference type="Proteomes" id="UP000789941">
    <property type="component" value="Unassembled WGS sequence"/>
</dbReference>
<dbReference type="InterPro" id="IPR023676">
    <property type="entry name" value="Ribosomal_uS14_arc"/>
</dbReference>
<dbReference type="GO" id="GO:0003735">
    <property type="term" value="F:structural constituent of ribosome"/>
    <property type="evidence" value="ECO:0007669"/>
    <property type="project" value="InterPro"/>
</dbReference>
<dbReference type="Pfam" id="PF00253">
    <property type="entry name" value="Ribosomal_S14"/>
    <property type="match status" value="1"/>
</dbReference>
<gene>
    <name evidence="5" type="primary">rps14</name>
    <name evidence="6" type="ORF">LFW2832_00453</name>
</gene>
<evidence type="ECO:0000256" key="5">
    <source>
        <dbReference type="HAMAP-Rule" id="MF_01364"/>
    </source>
</evidence>
<feature type="binding site" evidence="5">
    <location>
        <position position="36"/>
    </location>
    <ligand>
        <name>Zn(2+)</name>
        <dbReference type="ChEBI" id="CHEBI:29105"/>
    </ligand>
</feature>
<dbReference type="PANTHER" id="PTHR12010:SF2">
    <property type="entry name" value="40S RIBOSOMAL PROTEIN S29"/>
    <property type="match status" value="1"/>
</dbReference>
<dbReference type="GO" id="GO:0022627">
    <property type="term" value="C:cytosolic small ribosomal subunit"/>
    <property type="evidence" value="ECO:0007669"/>
    <property type="project" value="TreeGrafter"/>
</dbReference>
<dbReference type="GO" id="GO:0019843">
    <property type="term" value="F:rRNA binding"/>
    <property type="evidence" value="ECO:0007669"/>
    <property type="project" value="UniProtKB-UniRule"/>
</dbReference>
<comment type="cofactor">
    <cofactor evidence="5">
        <name>Zn(2+)</name>
        <dbReference type="ChEBI" id="CHEBI:29105"/>
    </cofactor>
    <text evidence="5">Binds 1 zinc ion per subunit.</text>
</comment>
<name>A0A5E4LQG7_9ARCH</name>
<dbReference type="InterPro" id="IPR039744">
    <property type="entry name" value="RIbosomal_uS14_euk_arc"/>
</dbReference>
<organism evidence="6 7">
    <name type="scientific">Candidatus Bilamarchaeum dharawalense</name>
    <dbReference type="NCBI Taxonomy" id="2885759"/>
    <lineage>
        <taxon>Archaea</taxon>
        <taxon>Candidatus Micrarchaeota</taxon>
        <taxon>Candidatus Micrarchaeia</taxon>
        <taxon>Candidatus Anstonellales</taxon>
        <taxon>Candidatus Bilamarchaeaceae</taxon>
        <taxon>Candidatus Bilamarchaeum</taxon>
    </lineage>
</organism>